<sequence length="739" mass="82666">MLGKIFKSSPSSKHIDISHPIDTTHTLHVDSNLNWGEKGSQSFEIEEKLGEGSFGVVYRARHKDSGYPLAIKDFDVYDTEEADPIAKEIEILKKCNHPHVVSYFGSCNPPNKLWILMDYCGLGSLNDVMNTLDRPFKEKEIALICQQSLVGLIYLHSKQIIHRDVKAANILLTDNGRIKIADFGVSQQILSTFSKGSIAGTPYWMAPEILKQEKYNNKVDVWSLGITAIEIAEGSPPLIDINPVRAMYMVPRRPPPTLKEPKKWSKEFNSFIEVCLIKEIEKRPTPIELLEHPFIQGAKPDALKDMVATLIKNRKRKSKGKVEPIQPSTYIPSNRSGVAHISRLSSPSSPTLDTGSVVYNDTLPQKQQPHTPTTTTPGEYDSVILKPNSYKSATLRGNNFGTLRYNSSAGAGGHIDEADNNNTNSNNNNTAETNNTKKKNSLIIKKDQISKAIFDKMSPQQIRTYNNINEKLQKTTHLDIPSLIDCAPLGVMPWMGLERTQEDISADLEQISQILPLLGYVSYERFNLGPDSTLIINNLTDVQYTLQSQGIVTLPMISTFPWGRNVTIQWARQIIQNPTPFINACVQQALNEGFDGYNVDIEPLGGNPQDAIGYANFINEFANALHQHNKILTVCVASYDPFWNYTLIGQTNVDRIFTMSTYAGSWTGFQNAVQYAVSTIPLDKLAVGMMTVGSNNTPFTDDQLQQRFQLLSDNKVQYIGIWSAPIPTNWLPFLKAYNI</sequence>
<dbReference type="GO" id="GO:0046872">
    <property type="term" value="F:metal ion binding"/>
    <property type="evidence" value="ECO:0007669"/>
    <property type="project" value="UniProtKB-KW"/>
</dbReference>
<keyword evidence="7 13" id="KW-0547">Nucleotide-binding</keyword>
<accession>A0A8J4PWM9</accession>
<name>A0A8J4PWM9_9MYCE</name>
<comment type="caution">
    <text evidence="16">The sequence shown here is derived from an EMBL/GenBank/DDBJ whole genome shotgun (WGS) entry which is preliminary data.</text>
</comment>
<comment type="catalytic activity">
    <reaction evidence="11">
        <text>L-threonyl-[protein] + ATP = O-phospho-L-threonyl-[protein] + ADP + H(+)</text>
        <dbReference type="Rhea" id="RHEA:46608"/>
        <dbReference type="Rhea" id="RHEA-COMP:11060"/>
        <dbReference type="Rhea" id="RHEA-COMP:11605"/>
        <dbReference type="ChEBI" id="CHEBI:15378"/>
        <dbReference type="ChEBI" id="CHEBI:30013"/>
        <dbReference type="ChEBI" id="CHEBI:30616"/>
        <dbReference type="ChEBI" id="CHEBI:61977"/>
        <dbReference type="ChEBI" id="CHEBI:456216"/>
        <dbReference type="EC" id="2.7.11.1"/>
    </reaction>
</comment>
<proteinExistence type="inferred from homology"/>
<dbReference type="Proteomes" id="UP000695562">
    <property type="component" value="Unassembled WGS sequence"/>
</dbReference>
<dbReference type="GO" id="GO:0005975">
    <property type="term" value="P:carbohydrate metabolic process"/>
    <property type="evidence" value="ECO:0007669"/>
    <property type="project" value="InterPro"/>
</dbReference>
<dbReference type="PANTHER" id="PTHR48012:SF28">
    <property type="entry name" value="SERINE_THREONINE-PROTEIN KINASE PAKE-RELATED"/>
    <property type="match status" value="1"/>
</dbReference>
<dbReference type="PROSITE" id="PS50011">
    <property type="entry name" value="PROTEIN_KINASE_DOM"/>
    <property type="match status" value="1"/>
</dbReference>
<feature type="region of interest" description="Disordered" evidence="14">
    <location>
        <begin position="362"/>
        <end position="383"/>
    </location>
</feature>
<evidence type="ECO:0000259" key="15">
    <source>
        <dbReference type="PROSITE" id="PS50011"/>
    </source>
</evidence>
<evidence type="ECO:0000256" key="2">
    <source>
        <dbReference type="ARBA" id="ARBA00008874"/>
    </source>
</evidence>
<evidence type="ECO:0000256" key="8">
    <source>
        <dbReference type="ARBA" id="ARBA00022777"/>
    </source>
</evidence>
<evidence type="ECO:0000256" key="10">
    <source>
        <dbReference type="ARBA" id="ARBA00022842"/>
    </source>
</evidence>
<evidence type="ECO:0000256" key="3">
    <source>
        <dbReference type="ARBA" id="ARBA00012513"/>
    </source>
</evidence>
<dbReference type="AlphaFoldDB" id="A0A8J4PWM9"/>
<dbReference type="PROSITE" id="PS00107">
    <property type="entry name" value="PROTEIN_KINASE_ATP"/>
    <property type="match status" value="1"/>
</dbReference>
<feature type="binding site" evidence="13">
    <location>
        <position position="72"/>
    </location>
    <ligand>
        <name>ATP</name>
        <dbReference type="ChEBI" id="CHEBI:30616"/>
    </ligand>
</feature>
<feature type="domain" description="Protein kinase" evidence="15">
    <location>
        <begin position="43"/>
        <end position="295"/>
    </location>
</feature>
<dbReference type="InterPro" id="IPR011009">
    <property type="entry name" value="Kinase-like_dom_sf"/>
</dbReference>
<evidence type="ECO:0000313" key="16">
    <source>
        <dbReference type="EMBL" id="KAF2070856.1"/>
    </source>
</evidence>
<evidence type="ECO:0000313" key="17">
    <source>
        <dbReference type="Proteomes" id="UP000695562"/>
    </source>
</evidence>
<dbReference type="InterPro" id="IPR017441">
    <property type="entry name" value="Protein_kinase_ATP_BS"/>
</dbReference>
<dbReference type="Pfam" id="PF00704">
    <property type="entry name" value="Glyco_hydro_18"/>
    <property type="match status" value="1"/>
</dbReference>
<dbReference type="OrthoDB" id="8693905at2759"/>
<evidence type="ECO:0000256" key="14">
    <source>
        <dbReference type="SAM" id="MobiDB-lite"/>
    </source>
</evidence>
<feature type="compositionally biased region" description="Low complexity" evidence="14">
    <location>
        <begin position="362"/>
        <end position="377"/>
    </location>
</feature>
<dbReference type="InterPro" id="IPR017853">
    <property type="entry name" value="GH"/>
</dbReference>
<dbReference type="GO" id="GO:0004674">
    <property type="term" value="F:protein serine/threonine kinase activity"/>
    <property type="evidence" value="ECO:0007669"/>
    <property type="project" value="UniProtKB-KW"/>
</dbReference>
<evidence type="ECO:0000256" key="5">
    <source>
        <dbReference type="ARBA" id="ARBA00022679"/>
    </source>
</evidence>
<evidence type="ECO:0000256" key="6">
    <source>
        <dbReference type="ARBA" id="ARBA00022723"/>
    </source>
</evidence>
<protein>
    <recommendedName>
        <fullName evidence="3">non-specific serine/threonine protein kinase</fullName>
        <ecNumber evidence="3">2.7.11.1</ecNumber>
    </recommendedName>
</protein>
<dbReference type="EMBL" id="AJWJ01000439">
    <property type="protein sequence ID" value="KAF2070856.1"/>
    <property type="molecule type" value="Genomic_DNA"/>
</dbReference>
<organism evidence="16 17">
    <name type="scientific">Polysphondylium violaceum</name>
    <dbReference type="NCBI Taxonomy" id="133409"/>
    <lineage>
        <taxon>Eukaryota</taxon>
        <taxon>Amoebozoa</taxon>
        <taxon>Evosea</taxon>
        <taxon>Eumycetozoa</taxon>
        <taxon>Dictyostelia</taxon>
        <taxon>Dictyosteliales</taxon>
        <taxon>Dictyosteliaceae</taxon>
        <taxon>Polysphondylium</taxon>
    </lineage>
</organism>
<dbReference type="PANTHER" id="PTHR48012">
    <property type="entry name" value="STERILE20-LIKE KINASE, ISOFORM B-RELATED"/>
    <property type="match status" value="1"/>
</dbReference>
<dbReference type="Gene3D" id="1.10.510.10">
    <property type="entry name" value="Transferase(Phosphotransferase) domain 1"/>
    <property type="match status" value="1"/>
</dbReference>
<keyword evidence="9 13" id="KW-0067">ATP-binding</keyword>
<feature type="region of interest" description="Disordered" evidence="14">
    <location>
        <begin position="414"/>
        <end position="434"/>
    </location>
</feature>
<evidence type="ECO:0000256" key="12">
    <source>
        <dbReference type="ARBA" id="ARBA00048679"/>
    </source>
</evidence>
<evidence type="ECO:0000256" key="9">
    <source>
        <dbReference type="ARBA" id="ARBA00022840"/>
    </source>
</evidence>
<gene>
    <name evidence="16" type="ORF">CYY_007827</name>
</gene>
<evidence type="ECO:0000256" key="11">
    <source>
        <dbReference type="ARBA" id="ARBA00047899"/>
    </source>
</evidence>
<comment type="similarity">
    <text evidence="2">Belongs to the protein kinase superfamily. STE Ser/Thr protein kinase family. STE20 subfamily.</text>
</comment>
<dbReference type="SUPFAM" id="SSF51445">
    <property type="entry name" value="(Trans)glycosidases"/>
    <property type="match status" value="1"/>
</dbReference>
<dbReference type="GO" id="GO:0005737">
    <property type="term" value="C:cytoplasm"/>
    <property type="evidence" value="ECO:0007669"/>
    <property type="project" value="TreeGrafter"/>
</dbReference>
<keyword evidence="4" id="KW-0723">Serine/threonine-protein kinase</keyword>
<evidence type="ECO:0000256" key="4">
    <source>
        <dbReference type="ARBA" id="ARBA00022527"/>
    </source>
</evidence>
<dbReference type="Gene3D" id="3.20.20.80">
    <property type="entry name" value="Glycosidases"/>
    <property type="match status" value="1"/>
</dbReference>
<dbReference type="SMART" id="SM00220">
    <property type="entry name" value="S_TKc"/>
    <property type="match status" value="1"/>
</dbReference>
<dbReference type="PROSITE" id="PS00108">
    <property type="entry name" value="PROTEIN_KINASE_ST"/>
    <property type="match status" value="1"/>
</dbReference>
<evidence type="ECO:0000256" key="7">
    <source>
        <dbReference type="ARBA" id="ARBA00022741"/>
    </source>
</evidence>
<evidence type="ECO:0000256" key="13">
    <source>
        <dbReference type="PROSITE-ProRule" id="PRU10141"/>
    </source>
</evidence>
<dbReference type="InterPro" id="IPR008271">
    <property type="entry name" value="Ser/Thr_kinase_AS"/>
</dbReference>
<keyword evidence="8" id="KW-0418">Kinase</keyword>
<keyword evidence="17" id="KW-1185">Reference proteome</keyword>
<dbReference type="Pfam" id="PF00069">
    <property type="entry name" value="Pkinase"/>
    <property type="match status" value="1"/>
</dbReference>
<keyword evidence="10" id="KW-0460">Magnesium</keyword>
<dbReference type="GO" id="GO:0005524">
    <property type="term" value="F:ATP binding"/>
    <property type="evidence" value="ECO:0007669"/>
    <property type="project" value="UniProtKB-UniRule"/>
</dbReference>
<reference evidence="16" key="1">
    <citation type="submission" date="2020-01" db="EMBL/GenBank/DDBJ databases">
        <title>Development of genomics and gene disruption for Polysphondylium violaceum indicates a role for the polyketide synthase stlB in stalk morphogenesis.</title>
        <authorList>
            <person name="Narita B."/>
            <person name="Kawabe Y."/>
            <person name="Kin K."/>
            <person name="Saito T."/>
            <person name="Gibbs R."/>
            <person name="Kuspa A."/>
            <person name="Muzny D."/>
            <person name="Queller D."/>
            <person name="Richards S."/>
            <person name="Strassman J."/>
            <person name="Sucgang R."/>
            <person name="Worley K."/>
            <person name="Schaap P."/>
        </authorList>
    </citation>
    <scope>NUCLEOTIDE SEQUENCE</scope>
    <source>
        <strain evidence="16">QSvi11</strain>
    </source>
</reference>
<dbReference type="FunFam" id="1.10.510.10:FF:000499">
    <property type="entry name" value="Serine/threonine-protein kinase KIC1"/>
    <property type="match status" value="1"/>
</dbReference>
<dbReference type="EC" id="2.7.11.1" evidence="3"/>
<dbReference type="InterPro" id="IPR001223">
    <property type="entry name" value="Glyco_hydro18_cat"/>
</dbReference>
<comment type="cofactor">
    <cofactor evidence="1">
        <name>Mg(2+)</name>
        <dbReference type="ChEBI" id="CHEBI:18420"/>
    </cofactor>
</comment>
<dbReference type="SUPFAM" id="SSF56112">
    <property type="entry name" value="Protein kinase-like (PK-like)"/>
    <property type="match status" value="1"/>
</dbReference>
<dbReference type="InterPro" id="IPR000719">
    <property type="entry name" value="Prot_kinase_dom"/>
</dbReference>
<feature type="compositionally biased region" description="Low complexity" evidence="14">
    <location>
        <begin position="420"/>
        <end position="434"/>
    </location>
</feature>
<evidence type="ECO:0000256" key="1">
    <source>
        <dbReference type="ARBA" id="ARBA00001946"/>
    </source>
</evidence>
<keyword evidence="5" id="KW-0808">Transferase</keyword>
<dbReference type="InterPro" id="IPR050629">
    <property type="entry name" value="STE20/SPS1-PAK"/>
</dbReference>
<keyword evidence="6" id="KW-0479">Metal-binding</keyword>
<comment type="catalytic activity">
    <reaction evidence="12">
        <text>L-seryl-[protein] + ATP = O-phospho-L-seryl-[protein] + ADP + H(+)</text>
        <dbReference type="Rhea" id="RHEA:17989"/>
        <dbReference type="Rhea" id="RHEA-COMP:9863"/>
        <dbReference type="Rhea" id="RHEA-COMP:11604"/>
        <dbReference type="ChEBI" id="CHEBI:15378"/>
        <dbReference type="ChEBI" id="CHEBI:29999"/>
        <dbReference type="ChEBI" id="CHEBI:30616"/>
        <dbReference type="ChEBI" id="CHEBI:83421"/>
        <dbReference type="ChEBI" id="CHEBI:456216"/>
        <dbReference type="EC" id="2.7.11.1"/>
    </reaction>
</comment>